<gene>
    <name evidence="2" type="ORF">SAMN05421803_14918</name>
</gene>
<reference evidence="2 3" key="1">
    <citation type="submission" date="2016-11" db="EMBL/GenBank/DDBJ databases">
        <authorList>
            <person name="Jaros S."/>
            <person name="Januszkiewicz K."/>
            <person name="Wedrychowicz H."/>
        </authorList>
    </citation>
    <scope>NUCLEOTIDE SEQUENCE [LARGE SCALE GENOMIC DNA]</scope>
    <source>
        <strain evidence="2 3">CGMCC 4.5723</strain>
    </source>
</reference>
<dbReference type="RefSeq" id="WP_073384419.1">
    <property type="nucleotide sequence ID" value="NZ_FQZK01000049.1"/>
</dbReference>
<dbReference type="InterPro" id="IPR036388">
    <property type="entry name" value="WH-like_DNA-bd_sf"/>
</dbReference>
<keyword evidence="3" id="KW-1185">Reference proteome</keyword>
<accession>A0A1M6WRT5</accession>
<dbReference type="AlphaFoldDB" id="A0A1M6WRT5"/>
<dbReference type="EMBL" id="FQZK01000049">
    <property type="protein sequence ID" value="SHK96443.1"/>
    <property type="molecule type" value="Genomic_DNA"/>
</dbReference>
<feature type="region of interest" description="Disordered" evidence="1">
    <location>
        <begin position="229"/>
        <end position="267"/>
    </location>
</feature>
<sequence>MDVTWQHPEGEGDPRIGPITLTPDAIEALSPTLGALVTAEEGGTRLGRVLGALVAPGSTARAGAEEIGRILWALALMGADLPRALDRTMVAARDHYGLSWGTIATSAGVPRATVRRRIATARRTLAEAGIYVDGAGEHTPRRARGPLHTGGVDPAEVRRARAVAEALSSPGVQVPHGAVPWMQAEPADDAGGAWPIVYAIRGEGPMAHDAARVAAPRLVALVGGPLDGQTQEAHADAEGGWTPVPGGRVDYHPHPEDPDTWMCGDDY</sequence>
<evidence type="ECO:0000256" key="1">
    <source>
        <dbReference type="SAM" id="MobiDB-lite"/>
    </source>
</evidence>
<dbReference type="STRING" id="758803.SAMN05421803_14918"/>
<evidence type="ECO:0000313" key="2">
    <source>
        <dbReference type="EMBL" id="SHK96443.1"/>
    </source>
</evidence>
<dbReference type="OrthoDB" id="9909776at2"/>
<dbReference type="Proteomes" id="UP000184452">
    <property type="component" value="Unassembled WGS sequence"/>
</dbReference>
<name>A0A1M6WRT5_9ACTN</name>
<proteinExistence type="predicted"/>
<dbReference type="Gene3D" id="1.10.10.10">
    <property type="entry name" value="Winged helix-like DNA-binding domain superfamily/Winged helix DNA-binding domain"/>
    <property type="match status" value="1"/>
</dbReference>
<organism evidence="2 3">
    <name type="scientific">Nocardiopsis flavescens</name>
    <dbReference type="NCBI Taxonomy" id="758803"/>
    <lineage>
        <taxon>Bacteria</taxon>
        <taxon>Bacillati</taxon>
        <taxon>Actinomycetota</taxon>
        <taxon>Actinomycetes</taxon>
        <taxon>Streptosporangiales</taxon>
        <taxon>Nocardiopsidaceae</taxon>
        <taxon>Nocardiopsis</taxon>
    </lineage>
</organism>
<protein>
    <submittedName>
        <fullName evidence="2">Uncharacterized protein</fullName>
    </submittedName>
</protein>
<evidence type="ECO:0000313" key="3">
    <source>
        <dbReference type="Proteomes" id="UP000184452"/>
    </source>
</evidence>